<feature type="transmembrane region" description="Helical" evidence="1">
    <location>
        <begin position="310"/>
        <end position="327"/>
    </location>
</feature>
<dbReference type="Proteomes" id="UP001276659">
    <property type="component" value="Unassembled WGS sequence"/>
</dbReference>
<sequence>MEYLLLAITLHLSAVSATGTTNATSSDARQGWVNQPNGRGTFDILWGSLFTIFLCTWTSLHLNVPSPKEKYMHVWFRKLRWMVQAIMAPEFIVAFATGQKVEARRSIEMWKRSGYHGWTMRHGFYANMGGFVVKPRDSKPFPVNAKQLHYLVTRGYTPFPSTTGKEIWDQSKQDGFQKMFALVQTGWFVLQVLARAIQHLPVTTLELTTFGFVFCTFASYYEWSNKPLDVESPTKILLDKSTAEILVEAGNMPYAEKPYQHTPLDFIDNQSPSWLTEIQPHLHFRMGPRERPLPRFTNDKFPVIGASRDTFVLFAVIMAYCCLHFIAWNFSFPTHIERVLWHVGCITIVATTFIFLACESYQDGHRLGRWQRWYLKIFPKNPVHMARVDTMERKRRETEFIPFWEVVIMSPVTMIYTLARTYIIVEVFPRLHLALYVRPKYPNTYHYALLVCPKDAVSRTTPAFTVAKHHVKNTFQNIDDTLSRPWVYGATEIDDLSLEPRTLTRVTIGNILLPLELVKELQQGVPIYQTDDPSGKGEDFGCGMGAIGDTGTQEIWCCG</sequence>
<keyword evidence="4" id="KW-1185">Reference proteome</keyword>
<evidence type="ECO:0000256" key="1">
    <source>
        <dbReference type="SAM" id="Phobius"/>
    </source>
</evidence>
<dbReference type="InterPro" id="IPR054208">
    <property type="entry name" value="DUF6914"/>
</dbReference>
<feature type="transmembrane region" description="Helical" evidence="1">
    <location>
        <begin position="339"/>
        <end position="358"/>
    </location>
</feature>
<gene>
    <name evidence="3" type="ORF">OEA41_006967</name>
</gene>
<dbReference type="PANTHER" id="PTHR35043:SF8">
    <property type="entry name" value="DUF4220 DOMAIN-CONTAINING PROTEIN"/>
    <property type="match status" value="1"/>
</dbReference>
<evidence type="ECO:0000313" key="4">
    <source>
        <dbReference type="Proteomes" id="UP001276659"/>
    </source>
</evidence>
<protein>
    <submittedName>
        <fullName evidence="3">Uncharacterized protein</fullName>
    </submittedName>
</protein>
<name>A0AAE0DLC5_9LECA</name>
<dbReference type="AlphaFoldDB" id="A0AAE0DLC5"/>
<accession>A0AAE0DLC5</accession>
<dbReference type="Pfam" id="PF21858">
    <property type="entry name" value="DUF6914"/>
    <property type="match status" value="1"/>
</dbReference>
<evidence type="ECO:0000256" key="2">
    <source>
        <dbReference type="SAM" id="SignalP"/>
    </source>
</evidence>
<keyword evidence="2" id="KW-0732">Signal</keyword>
<dbReference type="EMBL" id="JASNWA010000007">
    <property type="protein sequence ID" value="KAK3173635.1"/>
    <property type="molecule type" value="Genomic_DNA"/>
</dbReference>
<organism evidence="3 4">
    <name type="scientific">Lepraria neglecta</name>
    <dbReference type="NCBI Taxonomy" id="209136"/>
    <lineage>
        <taxon>Eukaryota</taxon>
        <taxon>Fungi</taxon>
        <taxon>Dikarya</taxon>
        <taxon>Ascomycota</taxon>
        <taxon>Pezizomycotina</taxon>
        <taxon>Lecanoromycetes</taxon>
        <taxon>OSLEUM clade</taxon>
        <taxon>Lecanoromycetidae</taxon>
        <taxon>Lecanorales</taxon>
        <taxon>Lecanorineae</taxon>
        <taxon>Stereocaulaceae</taxon>
        <taxon>Lepraria</taxon>
    </lineage>
</organism>
<keyword evidence="1" id="KW-1133">Transmembrane helix</keyword>
<feature type="signal peptide" evidence="2">
    <location>
        <begin position="1"/>
        <end position="17"/>
    </location>
</feature>
<reference evidence="3" key="1">
    <citation type="submission" date="2022-11" db="EMBL/GenBank/DDBJ databases">
        <title>Chromosomal genome sequence assembly and mating type (MAT) locus characterization of the leprose asexual lichenized fungus Lepraria neglecta (Nyl.) Erichsen.</title>
        <authorList>
            <person name="Allen J.L."/>
            <person name="Pfeffer B."/>
        </authorList>
    </citation>
    <scope>NUCLEOTIDE SEQUENCE</scope>
    <source>
        <strain evidence="3">Allen 5258</strain>
    </source>
</reference>
<proteinExistence type="predicted"/>
<keyword evidence="1" id="KW-0472">Membrane</keyword>
<keyword evidence="1" id="KW-0812">Transmembrane</keyword>
<comment type="caution">
    <text evidence="3">The sequence shown here is derived from an EMBL/GenBank/DDBJ whole genome shotgun (WGS) entry which is preliminary data.</text>
</comment>
<feature type="chain" id="PRO_5042113828" evidence="2">
    <location>
        <begin position="18"/>
        <end position="559"/>
    </location>
</feature>
<dbReference type="PANTHER" id="PTHR35043">
    <property type="entry name" value="TRANSCRIPTION FACTOR DOMAIN-CONTAINING PROTEIN"/>
    <property type="match status" value="1"/>
</dbReference>
<evidence type="ECO:0000313" key="3">
    <source>
        <dbReference type="EMBL" id="KAK3173635.1"/>
    </source>
</evidence>